<dbReference type="InterPro" id="IPR010559">
    <property type="entry name" value="Sig_transdc_His_kin_internal"/>
</dbReference>
<feature type="transmembrane region" description="Helical" evidence="1">
    <location>
        <begin position="46"/>
        <end position="68"/>
    </location>
</feature>
<keyword evidence="1" id="KW-1133">Transmembrane helix</keyword>
<keyword evidence="1" id="KW-0812">Transmembrane</keyword>
<dbReference type="EMBL" id="JAKLTR010000039">
    <property type="protein sequence ID" value="MCG2618178.1"/>
    <property type="molecule type" value="Genomic_DNA"/>
</dbReference>
<evidence type="ECO:0000313" key="3">
    <source>
        <dbReference type="EMBL" id="MCG2618178.1"/>
    </source>
</evidence>
<proteinExistence type="predicted"/>
<accession>A0ABS9L0Z4</accession>
<protein>
    <submittedName>
        <fullName evidence="3">Sensor histidine kinase</fullName>
    </submittedName>
</protein>
<dbReference type="PANTHER" id="PTHR34220:SF7">
    <property type="entry name" value="SENSOR HISTIDINE KINASE YPDA"/>
    <property type="match status" value="1"/>
</dbReference>
<organism evidence="3 4">
    <name type="scientific">Terrimonas ginsenosidimutans</name>
    <dbReference type="NCBI Taxonomy" id="2908004"/>
    <lineage>
        <taxon>Bacteria</taxon>
        <taxon>Pseudomonadati</taxon>
        <taxon>Bacteroidota</taxon>
        <taxon>Chitinophagia</taxon>
        <taxon>Chitinophagales</taxon>
        <taxon>Chitinophagaceae</taxon>
        <taxon>Terrimonas</taxon>
    </lineage>
</organism>
<dbReference type="Proteomes" id="UP001165367">
    <property type="component" value="Unassembled WGS sequence"/>
</dbReference>
<dbReference type="GO" id="GO:0016301">
    <property type="term" value="F:kinase activity"/>
    <property type="evidence" value="ECO:0007669"/>
    <property type="project" value="UniProtKB-KW"/>
</dbReference>
<reference evidence="3" key="1">
    <citation type="submission" date="2022-01" db="EMBL/GenBank/DDBJ databases">
        <authorList>
            <person name="Jo J.-H."/>
            <person name="Im W.-T."/>
        </authorList>
    </citation>
    <scope>NUCLEOTIDE SEQUENCE</scope>
    <source>
        <strain evidence="3">NA20</strain>
    </source>
</reference>
<feature type="transmembrane region" description="Helical" evidence="1">
    <location>
        <begin position="80"/>
        <end position="103"/>
    </location>
</feature>
<evidence type="ECO:0000313" key="4">
    <source>
        <dbReference type="Proteomes" id="UP001165367"/>
    </source>
</evidence>
<feature type="transmembrane region" description="Helical" evidence="1">
    <location>
        <begin position="128"/>
        <end position="148"/>
    </location>
</feature>
<keyword evidence="1" id="KW-0472">Membrane</keyword>
<evidence type="ECO:0000256" key="1">
    <source>
        <dbReference type="SAM" id="Phobius"/>
    </source>
</evidence>
<dbReference type="RefSeq" id="WP_237877415.1">
    <property type="nucleotide sequence ID" value="NZ_JAKLTR010000039.1"/>
</dbReference>
<gene>
    <name evidence="3" type="ORF">LZZ85_28010</name>
</gene>
<feature type="domain" description="Signal transduction histidine kinase internal region" evidence="2">
    <location>
        <begin position="168"/>
        <end position="247"/>
    </location>
</feature>
<dbReference type="InterPro" id="IPR036890">
    <property type="entry name" value="HATPase_C_sf"/>
</dbReference>
<keyword evidence="3" id="KW-0418">Kinase</keyword>
<evidence type="ECO:0000259" key="2">
    <source>
        <dbReference type="Pfam" id="PF06580"/>
    </source>
</evidence>
<dbReference type="PANTHER" id="PTHR34220">
    <property type="entry name" value="SENSOR HISTIDINE KINASE YPDA"/>
    <property type="match status" value="1"/>
</dbReference>
<dbReference type="InterPro" id="IPR050640">
    <property type="entry name" value="Bact_2-comp_sensor_kinase"/>
</dbReference>
<name>A0ABS9L0Z4_9BACT</name>
<sequence>MPLIERIVYFSSRHRVLSHILFWLVVSIIFLNRYTIEEYQEIDKIIYRHCYYMSFMMVASYFVAYLIIPKLLSAKNYYLIAFYALFGSYLICVCSRLAVVYILEPLIRQPPFGQESLWEIMTDLPKLFLHYFAQAFSTAWLFAFIKLIKGQYLIQQRSLRLEKEQAQAELKALKAQLNPHFLFNTLNNIYSLSLMNSPITSRSIAGLSEILDHVLYRCNSASVPLAAEIKLIENYLELEKLRYSDRLRLTFVHQIDEDLDIAPLLLLSLVENAFKHGAGENIGTPFIAIRLALQEGEFHFSVINSFVPDSKISEDNRIGLNNIRKQLQLIYGNGHDLVVLEKDDCFVVELYINLRKDFKRNYNNESKVSHS</sequence>
<dbReference type="Gene3D" id="3.30.565.10">
    <property type="entry name" value="Histidine kinase-like ATPase, C-terminal domain"/>
    <property type="match status" value="1"/>
</dbReference>
<feature type="transmembrane region" description="Helical" evidence="1">
    <location>
        <begin position="16"/>
        <end position="34"/>
    </location>
</feature>
<dbReference type="Pfam" id="PF06580">
    <property type="entry name" value="His_kinase"/>
    <property type="match status" value="1"/>
</dbReference>
<keyword evidence="4" id="KW-1185">Reference proteome</keyword>
<comment type="caution">
    <text evidence="3">The sequence shown here is derived from an EMBL/GenBank/DDBJ whole genome shotgun (WGS) entry which is preliminary data.</text>
</comment>
<keyword evidence="3" id="KW-0808">Transferase</keyword>